<sequence length="159" mass="18537">MHQLQTIEHMMMMRRIFFSLFSVLLILLPTAAGVPNNRTSKFDPAAFEAAMEQYVSTAAGLSPAEAGRFFPLYRELHRKMRGYFMEKSMYRHTDTNDDEASCKAIKRLDEIDLKMKELQQHYHEAFMKVLPAGKVLKIIKAESRFHRQFFKKSLEGAKE</sequence>
<keyword evidence="2" id="KW-1185">Reference proteome</keyword>
<dbReference type="AlphaFoldDB" id="H1HQ76"/>
<comment type="caution">
    <text evidence="1">The sequence shown here is derived from an EMBL/GenBank/DDBJ whole genome shotgun (WGS) entry which is preliminary data.</text>
</comment>
<reference evidence="1 2" key="1">
    <citation type="submission" date="2011-12" db="EMBL/GenBank/DDBJ databases">
        <title>The Genome Sequence of Prevotella maculosa OT 289.</title>
        <authorList>
            <consortium name="The Broad Institute Genome Sequencing Platform"/>
            <person name="Earl A."/>
            <person name="Ward D."/>
            <person name="Feldgarden M."/>
            <person name="Gevers D."/>
            <person name="Izard J."/>
            <person name="Blanton J.M."/>
            <person name="Mathney J."/>
            <person name="Tanner A.C."/>
            <person name="Dewhirst F.E."/>
            <person name="Young S.K."/>
            <person name="Zeng Q."/>
            <person name="Gargeya S."/>
            <person name="Fitzgerald M."/>
            <person name="Haas B."/>
            <person name="Abouelleil A."/>
            <person name="Alvarado L."/>
            <person name="Arachchi H.M."/>
            <person name="Berlin A."/>
            <person name="Chapman S.B."/>
            <person name="Gearin G."/>
            <person name="Goldberg J."/>
            <person name="Griggs A."/>
            <person name="Gujja S."/>
            <person name="Hansen M."/>
            <person name="Heiman D."/>
            <person name="Howarth C."/>
            <person name="Larimer J."/>
            <person name="Lui A."/>
            <person name="MacDonald P.J.P."/>
            <person name="McCowen C."/>
            <person name="Montmayeur A."/>
            <person name="Murphy C."/>
            <person name="Neiman D."/>
            <person name="Pearson M."/>
            <person name="Priest M."/>
            <person name="Roberts A."/>
            <person name="Saif S."/>
            <person name="Shea T."/>
            <person name="Sisk P."/>
            <person name="Stolte C."/>
            <person name="Sykes S."/>
            <person name="Wortman J."/>
            <person name="Nusbaum C."/>
            <person name="Birren B."/>
        </authorList>
    </citation>
    <scope>NUCLEOTIDE SEQUENCE [LARGE SCALE GENOMIC DNA]</scope>
    <source>
        <strain evidence="1 2">OT 289</strain>
    </source>
</reference>
<dbReference type="Proteomes" id="UP000003167">
    <property type="component" value="Unassembled WGS sequence"/>
</dbReference>
<organism evidence="1 2">
    <name type="scientific">Segatella maculosa OT 289</name>
    <dbReference type="NCBI Taxonomy" id="999422"/>
    <lineage>
        <taxon>Bacteria</taxon>
        <taxon>Pseudomonadati</taxon>
        <taxon>Bacteroidota</taxon>
        <taxon>Bacteroidia</taxon>
        <taxon>Bacteroidales</taxon>
        <taxon>Prevotellaceae</taxon>
        <taxon>Segatella</taxon>
    </lineage>
</organism>
<dbReference type="STRING" id="999422.HMPREF9944_02156"/>
<evidence type="ECO:0000313" key="1">
    <source>
        <dbReference type="EMBL" id="EHO66981.1"/>
    </source>
</evidence>
<accession>H1HQ76</accession>
<gene>
    <name evidence="1" type="ORF">HMPREF9944_02156</name>
</gene>
<dbReference type="EMBL" id="AGEK01000040">
    <property type="protein sequence ID" value="EHO66981.1"/>
    <property type="molecule type" value="Genomic_DNA"/>
</dbReference>
<name>H1HQ76_9BACT</name>
<dbReference type="PATRIC" id="fig|999422.3.peg.2428"/>
<dbReference type="HOGENOM" id="CLU_112450_2_1_10"/>
<evidence type="ECO:0000313" key="2">
    <source>
        <dbReference type="Proteomes" id="UP000003167"/>
    </source>
</evidence>
<protein>
    <submittedName>
        <fullName evidence="1">Uncharacterized protein</fullName>
    </submittedName>
</protein>
<proteinExistence type="predicted"/>
<dbReference type="OrthoDB" id="1081813at2"/>